<gene>
    <name evidence="2" type="ORF">VTAP4600_A0551</name>
</gene>
<dbReference type="Proteomes" id="UP000235828">
    <property type="component" value="Chromosome A"/>
</dbReference>
<dbReference type="SUPFAM" id="SSF52540">
    <property type="entry name" value="P-loop containing nucleoside triphosphate hydrolases"/>
    <property type="match status" value="1"/>
</dbReference>
<dbReference type="AlphaFoldDB" id="A0A2N8Z9F3"/>
<name>A0A2N8Z9F3_9VIBR</name>
<evidence type="ECO:0000313" key="3">
    <source>
        <dbReference type="Proteomes" id="UP000235828"/>
    </source>
</evidence>
<proteinExistence type="predicted"/>
<dbReference type="InterPro" id="IPR027417">
    <property type="entry name" value="P-loop_NTPase"/>
</dbReference>
<feature type="domain" description="AAA+ ATPase" evidence="1">
    <location>
        <begin position="55"/>
        <end position="273"/>
    </location>
</feature>
<keyword evidence="3" id="KW-1185">Reference proteome</keyword>
<dbReference type="SMART" id="SM00382">
    <property type="entry name" value="AAA"/>
    <property type="match status" value="1"/>
</dbReference>
<evidence type="ECO:0000259" key="1">
    <source>
        <dbReference type="SMART" id="SM00382"/>
    </source>
</evidence>
<dbReference type="InterPro" id="IPR003593">
    <property type="entry name" value="AAA+_ATPase"/>
</dbReference>
<accession>A0A2N8Z9F3</accession>
<dbReference type="EMBL" id="LT960611">
    <property type="protein sequence ID" value="SON48530.1"/>
    <property type="molecule type" value="Genomic_DNA"/>
</dbReference>
<organism evidence="2 3">
    <name type="scientific">Vibrio tapetis subsp. tapetis</name>
    <dbReference type="NCBI Taxonomy" id="1671868"/>
    <lineage>
        <taxon>Bacteria</taxon>
        <taxon>Pseudomonadati</taxon>
        <taxon>Pseudomonadota</taxon>
        <taxon>Gammaproteobacteria</taxon>
        <taxon>Vibrionales</taxon>
        <taxon>Vibrionaceae</taxon>
        <taxon>Vibrio</taxon>
    </lineage>
</organism>
<evidence type="ECO:0000313" key="2">
    <source>
        <dbReference type="EMBL" id="SON48530.1"/>
    </source>
</evidence>
<reference evidence="2 3" key="1">
    <citation type="submission" date="2017-10" db="EMBL/GenBank/DDBJ databases">
        <authorList>
            <person name="Banno H."/>
            <person name="Chua N.-H."/>
        </authorList>
    </citation>
    <scope>NUCLEOTIDE SEQUENCE [LARGE SCALE GENOMIC DNA]</scope>
    <source>
        <strain evidence="2">Vibrio tapetis CECT4600</strain>
    </source>
</reference>
<dbReference type="KEGG" id="vta:A0551"/>
<sequence length="291" mass="33066">MSNLKEHINVNIRFQRSTRIDSDLDLDGEFFNGFVFHGTAENTLRTIAEGYQQSNRKTYTVTGPYGTGKSTVALLLAGLLSSNNNLRSVASDVVKSEFSELFYKKIPVENGWFVVKSVCSFESPITALWTSIIAEADVHNIDVSHIPRPLDEKSFFTAFNKVTKLVEKSLDGIVILFDEMGKSLEFLNSQHLDLQFFQDFAEKMARKEFPVLFLGFLHQAFAEYARGQSQSVKEGWAKVQVVIQIYCLMFLKMKQSHLLAIASFKNLLINLIARLLRVLSKHWKRPGSRSL</sequence>
<protein>
    <recommendedName>
        <fullName evidence="1">AAA+ ATPase domain-containing protein</fullName>
    </recommendedName>
</protein>
<dbReference type="Gene3D" id="3.40.50.300">
    <property type="entry name" value="P-loop containing nucleotide triphosphate hydrolases"/>
    <property type="match status" value="1"/>
</dbReference>